<reference evidence="2 3" key="1">
    <citation type="submission" date="2017-12" db="EMBL/GenBank/DDBJ databases">
        <title>Phylogenetic diversity of female urinary microbiome.</title>
        <authorList>
            <person name="Thomas-White K."/>
            <person name="Wolfe A.J."/>
        </authorList>
    </citation>
    <scope>NUCLEOTIDE SEQUENCE [LARGE SCALE GENOMIC DNA]</scope>
    <source>
        <strain evidence="2 3">UMB0250</strain>
    </source>
</reference>
<evidence type="ECO:0000313" key="2">
    <source>
        <dbReference type="EMBL" id="PKY67235.1"/>
    </source>
</evidence>
<dbReference type="AlphaFoldDB" id="A0A2I1I7Y9"/>
<dbReference type="OrthoDB" id="3381577at2"/>
<organism evidence="2 3">
    <name type="scientific">Schaalia turicensis</name>
    <dbReference type="NCBI Taxonomy" id="131111"/>
    <lineage>
        <taxon>Bacteria</taxon>
        <taxon>Bacillati</taxon>
        <taxon>Actinomycetota</taxon>
        <taxon>Actinomycetes</taxon>
        <taxon>Actinomycetales</taxon>
        <taxon>Actinomycetaceae</taxon>
        <taxon>Schaalia</taxon>
    </lineage>
</organism>
<comment type="caution">
    <text evidence="2">The sequence shown here is derived from an EMBL/GenBank/DDBJ whole genome shotgun (WGS) entry which is preliminary data.</text>
</comment>
<evidence type="ECO:0000313" key="3">
    <source>
        <dbReference type="Proteomes" id="UP000234545"/>
    </source>
</evidence>
<dbReference type="Proteomes" id="UP000234545">
    <property type="component" value="Unassembled WGS sequence"/>
</dbReference>
<proteinExistence type="predicted"/>
<name>A0A2I1I7Y9_9ACTO</name>
<protein>
    <recommendedName>
        <fullName evidence="4">ATP/GTP-binding protein</fullName>
    </recommendedName>
</protein>
<dbReference type="RefSeq" id="WP_101627707.1">
    <property type="nucleotide sequence ID" value="NZ_PKKJ01000001.1"/>
</dbReference>
<dbReference type="EMBL" id="PKKJ01000001">
    <property type="protein sequence ID" value="PKY67235.1"/>
    <property type="molecule type" value="Genomic_DNA"/>
</dbReference>
<evidence type="ECO:0008006" key="4">
    <source>
        <dbReference type="Google" id="ProtNLM"/>
    </source>
</evidence>
<feature type="region of interest" description="Disordered" evidence="1">
    <location>
        <begin position="1"/>
        <end position="20"/>
    </location>
</feature>
<evidence type="ECO:0000256" key="1">
    <source>
        <dbReference type="SAM" id="MobiDB-lite"/>
    </source>
</evidence>
<sequence>MTRLSSMPHTETGPDGSDYQVRRVSLSSKEYTCPGCLRPVLVGAAHVVAWPEEAPYGLPQGLDGRRHWHTDCWNRGLRPN</sequence>
<accession>A0A2I1I7Y9</accession>
<gene>
    <name evidence="2" type="ORF">CYJ25_01225</name>
</gene>